<dbReference type="GeneID" id="55514145"/>
<evidence type="ECO:0000313" key="4">
    <source>
        <dbReference type="Proteomes" id="UP001187425"/>
    </source>
</evidence>
<proteinExistence type="predicted"/>
<accession>A0A6V7BSF3</accession>
<keyword evidence="3" id="KW-1185">Reference proteome</keyword>
<dbReference type="Proteomes" id="UP000515406">
    <property type="component" value="Chromosome"/>
</dbReference>
<gene>
    <name evidence="1" type="ORF">CFBP498_05850</name>
    <name evidence="2" type="ORF">R4K57_15610</name>
</gene>
<dbReference type="EMBL" id="JAWMQI010000063">
    <property type="protein sequence ID" value="MDV7249807.1"/>
    <property type="molecule type" value="Genomic_DNA"/>
</dbReference>
<dbReference type="RefSeq" id="WP_155767596.1">
    <property type="nucleotide sequence ID" value="NZ_CP060399.1"/>
</dbReference>
<organism evidence="1 3">
    <name type="scientific">Xanthomonas hortorum pv. vitians</name>
    <dbReference type="NCBI Taxonomy" id="83224"/>
    <lineage>
        <taxon>Bacteria</taxon>
        <taxon>Pseudomonadati</taxon>
        <taxon>Pseudomonadota</taxon>
        <taxon>Gammaproteobacteria</taxon>
        <taxon>Lysobacterales</taxon>
        <taxon>Lysobacteraceae</taxon>
        <taxon>Xanthomonas</taxon>
    </lineage>
</organism>
<protein>
    <submittedName>
        <fullName evidence="1">Uncharacterized protein</fullName>
    </submittedName>
</protein>
<reference evidence="1 3" key="1">
    <citation type="submission" date="2020-07" db="EMBL/GenBank/DDBJ databases">
        <authorList>
            <person name="Pothier F. J."/>
        </authorList>
    </citation>
    <scope>NUCLEOTIDE SEQUENCE [LARGE SCALE GENOMIC DNA]</scope>
    <source>
        <strain evidence="1 3">CFBP 498</strain>
    </source>
</reference>
<dbReference type="EMBL" id="LR828257">
    <property type="protein sequence ID" value="CAD0304897.1"/>
    <property type="molecule type" value="Genomic_DNA"/>
</dbReference>
<dbReference type="EMBL" id="LR828257">
    <property type="protein sequence ID" value="CAD0304891.1"/>
    <property type="molecule type" value="Genomic_DNA"/>
</dbReference>
<evidence type="ECO:0000313" key="2">
    <source>
        <dbReference type="EMBL" id="MDV7249807.1"/>
    </source>
</evidence>
<evidence type="ECO:0000313" key="3">
    <source>
        <dbReference type="Proteomes" id="UP000515406"/>
    </source>
</evidence>
<sequence length="245" mass="27441">MPTKFNSASRILDLLKQTIPYRDGAGCFASWCTLFAIDGMDANKNYIDVANKLGLMYRELQAIKTHLIASNFSEIVFLPTISKIESAISPQILHAHWGDVKRNLTEDVYTSLSYCSEILPDEERSITEEDFLEIVALVNDLEMLLKDTALPDHLVNLIRHHIELIEIALSNYPITGAQGLRNASKQAIGDFVESADEINANKDSLAIKTFGKLWKKVNSVVDMAIKADKLAQFGDRAIKLIEQFI</sequence>
<dbReference type="Proteomes" id="UP001187425">
    <property type="component" value="Unassembled WGS sequence"/>
</dbReference>
<reference evidence="2 4" key="2">
    <citation type="submission" date="2023-10" db="EMBL/GenBank/DDBJ databases">
        <title>A new tool for lettuce pathogen research.</title>
        <authorList>
            <person name="Horton K.N."/>
            <person name="Cseke L.J."/>
            <person name="Badiwe M."/>
            <person name="Tesfaye D."/>
            <person name="Klein A."/>
            <person name="Su J."/>
            <person name="Potnis N."/>
            <person name="Gassmann W."/>
        </authorList>
    </citation>
    <scope>NUCLEOTIDE SEQUENCE [LARGE SCALE GENOMIC DNA]</scope>
    <source>
        <strain evidence="2 4">JSKH1901</strain>
    </source>
</reference>
<dbReference type="AlphaFoldDB" id="A0A6V7BSF3"/>
<evidence type="ECO:0000313" key="1">
    <source>
        <dbReference type="EMBL" id="CAD0304891.1"/>
    </source>
</evidence>
<name>A0A6V7BSF3_9XANT</name>